<dbReference type="CDD" id="cd08284">
    <property type="entry name" value="FDH_like_2"/>
    <property type="match status" value="1"/>
</dbReference>
<keyword evidence="3 5" id="KW-0862">Zinc</keyword>
<evidence type="ECO:0000256" key="2">
    <source>
        <dbReference type="ARBA" id="ARBA00022723"/>
    </source>
</evidence>
<evidence type="ECO:0000313" key="7">
    <source>
        <dbReference type="EMBL" id="MEK8051032.1"/>
    </source>
</evidence>
<feature type="domain" description="Enoyl reductase (ER)" evidence="6">
    <location>
        <begin position="8"/>
        <end position="346"/>
    </location>
</feature>
<comment type="cofactor">
    <cofactor evidence="1 5">
        <name>Zn(2+)</name>
        <dbReference type="ChEBI" id="CHEBI:29105"/>
    </cofactor>
</comment>
<dbReference type="InterPro" id="IPR002328">
    <property type="entry name" value="ADH_Zn_CS"/>
</dbReference>
<dbReference type="SMART" id="SM00829">
    <property type="entry name" value="PKS_ER"/>
    <property type="match status" value="1"/>
</dbReference>
<dbReference type="EMBL" id="JBBUTH010000007">
    <property type="protein sequence ID" value="MEK8051032.1"/>
    <property type="molecule type" value="Genomic_DNA"/>
</dbReference>
<keyword evidence="2 5" id="KW-0479">Metal-binding</keyword>
<comment type="caution">
    <text evidence="7">The sequence shown here is derived from an EMBL/GenBank/DDBJ whole genome shotgun (WGS) entry which is preliminary data.</text>
</comment>
<evidence type="ECO:0000256" key="4">
    <source>
        <dbReference type="ARBA" id="ARBA00023002"/>
    </source>
</evidence>
<dbReference type="Pfam" id="PF00107">
    <property type="entry name" value="ADH_zinc_N"/>
    <property type="match status" value="1"/>
</dbReference>
<protein>
    <submittedName>
        <fullName evidence="7">Alcohol dehydrogenase family protein</fullName>
    </submittedName>
</protein>
<dbReference type="InterPro" id="IPR020843">
    <property type="entry name" value="ER"/>
</dbReference>
<dbReference type="SUPFAM" id="SSF51735">
    <property type="entry name" value="NAD(P)-binding Rossmann-fold domains"/>
    <property type="match status" value="1"/>
</dbReference>
<evidence type="ECO:0000256" key="1">
    <source>
        <dbReference type="ARBA" id="ARBA00001947"/>
    </source>
</evidence>
<dbReference type="Gene3D" id="3.40.50.720">
    <property type="entry name" value="NAD(P)-binding Rossmann-like Domain"/>
    <property type="match status" value="1"/>
</dbReference>
<dbReference type="InterPro" id="IPR013149">
    <property type="entry name" value="ADH-like_C"/>
</dbReference>
<gene>
    <name evidence="7" type="ORF">AACH10_12350</name>
</gene>
<sequence>MKALAYFGQRDIRFTELIDPKIEDDRDAIIQVRACAICGSDLHIYHGHGFSEDIGFCVGHEAVGEVVEAGRGVRQLKVGQRVMVSAAVGCGQCAPCLAGVVNRCVTNSGNCYGLSAKLQGSQAEYLRVPTADFNARAIPEGLSDEQALMLTDAQATAWFGARNADIRPGSTVAVVGLGPIGLMGVESAFVMGASRVFAIDRVPERRALAASLGATALDGDDPKALAAQLAEATQGRMADCVLEAVGYEATISLAMRLAGRRGTVSVIGVAQERMVAFPMWHAFNMGLTFRIGTCSVPEEWPALVPLVQAGRLHPERFISHRLSLSEGARAYELFDRREDGALKMVLRPGG</sequence>
<evidence type="ECO:0000313" key="8">
    <source>
        <dbReference type="Proteomes" id="UP001365405"/>
    </source>
</evidence>
<dbReference type="Gene3D" id="3.90.180.10">
    <property type="entry name" value="Medium-chain alcohol dehydrogenases, catalytic domain"/>
    <property type="match status" value="1"/>
</dbReference>
<name>A0ABU9CKF1_9BURK</name>
<dbReference type="Pfam" id="PF08240">
    <property type="entry name" value="ADH_N"/>
    <property type="match status" value="1"/>
</dbReference>
<dbReference type="PANTHER" id="PTHR42813">
    <property type="entry name" value="ZINC-TYPE ALCOHOL DEHYDROGENASE-LIKE"/>
    <property type="match status" value="1"/>
</dbReference>
<keyword evidence="4" id="KW-0560">Oxidoreductase</keyword>
<evidence type="ECO:0000256" key="3">
    <source>
        <dbReference type="ARBA" id="ARBA00022833"/>
    </source>
</evidence>
<comment type="similarity">
    <text evidence="5">Belongs to the zinc-containing alcohol dehydrogenase family.</text>
</comment>
<evidence type="ECO:0000256" key="5">
    <source>
        <dbReference type="RuleBase" id="RU361277"/>
    </source>
</evidence>
<dbReference type="Proteomes" id="UP001365405">
    <property type="component" value="Unassembled WGS sequence"/>
</dbReference>
<dbReference type="InterPro" id="IPR011032">
    <property type="entry name" value="GroES-like_sf"/>
</dbReference>
<dbReference type="SUPFAM" id="SSF50129">
    <property type="entry name" value="GroES-like"/>
    <property type="match status" value="1"/>
</dbReference>
<reference evidence="7 8" key="1">
    <citation type="submission" date="2024-04" db="EMBL/GenBank/DDBJ databases">
        <title>Novel species of the genus Ideonella isolated from streams.</title>
        <authorList>
            <person name="Lu H."/>
        </authorList>
    </citation>
    <scope>NUCLEOTIDE SEQUENCE [LARGE SCALE GENOMIC DNA]</scope>
    <source>
        <strain evidence="7 8">DXS22W</strain>
    </source>
</reference>
<keyword evidence="8" id="KW-1185">Reference proteome</keyword>
<proteinExistence type="inferred from homology"/>
<dbReference type="InterPro" id="IPR036291">
    <property type="entry name" value="NAD(P)-bd_dom_sf"/>
</dbReference>
<dbReference type="PROSITE" id="PS00059">
    <property type="entry name" value="ADH_ZINC"/>
    <property type="match status" value="1"/>
</dbReference>
<organism evidence="7 8">
    <name type="scientific">Pseudaquabacterium inlustre</name>
    <dbReference type="NCBI Taxonomy" id="2984192"/>
    <lineage>
        <taxon>Bacteria</taxon>
        <taxon>Pseudomonadati</taxon>
        <taxon>Pseudomonadota</taxon>
        <taxon>Betaproteobacteria</taxon>
        <taxon>Burkholderiales</taxon>
        <taxon>Sphaerotilaceae</taxon>
        <taxon>Pseudaquabacterium</taxon>
    </lineage>
</organism>
<dbReference type="PANTHER" id="PTHR42813:SF2">
    <property type="entry name" value="DEHYDROGENASE, ZINC-CONTAINING, PUTATIVE (AFU_ORTHOLOGUE AFUA_2G02810)-RELATED"/>
    <property type="match status" value="1"/>
</dbReference>
<accession>A0ABU9CKF1</accession>
<dbReference type="InterPro" id="IPR013154">
    <property type="entry name" value="ADH-like_N"/>
</dbReference>
<evidence type="ECO:0000259" key="6">
    <source>
        <dbReference type="SMART" id="SM00829"/>
    </source>
</evidence>
<dbReference type="RefSeq" id="WP_341410724.1">
    <property type="nucleotide sequence ID" value="NZ_JBBUTH010000007.1"/>
</dbReference>